<gene>
    <name evidence="12" type="ORF">PHAVU_011G115800g</name>
</gene>
<feature type="non-terminal residue" evidence="12">
    <location>
        <position position="102"/>
    </location>
</feature>
<organism evidence="12 13">
    <name type="scientific">Phaseolus vulgaris</name>
    <name type="common">Kidney bean</name>
    <name type="synonym">French bean</name>
    <dbReference type="NCBI Taxonomy" id="3885"/>
    <lineage>
        <taxon>Eukaryota</taxon>
        <taxon>Viridiplantae</taxon>
        <taxon>Streptophyta</taxon>
        <taxon>Embryophyta</taxon>
        <taxon>Tracheophyta</taxon>
        <taxon>Spermatophyta</taxon>
        <taxon>Magnoliopsida</taxon>
        <taxon>eudicotyledons</taxon>
        <taxon>Gunneridae</taxon>
        <taxon>Pentapetalae</taxon>
        <taxon>rosids</taxon>
        <taxon>fabids</taxon>
        <taxon>Fabales</taxon>
        <taxon>Fabaceae</taxon>
        <taxon>Papilionoideae</taxon>
        <taxon>50 kb inversion clade</taxon>
        <taxon>NPAAA clade</taxon>
        <taxon>indigoferoid/millettioid clade</taxon>
        <taxon>Phaseoleae</taxon>
        <taxon>Phaseolus</taxon>
    </lineage>
</organism>
<evidence type="ECO:0000313" key="12">
    <source>
        <dbReference type="EMBL" id="ESW04677.1"/>
    </source>
</evidence>
<evidence type="ECO:0000256" key="9">
    <source>
        <dbReference type="PROSITE-ProRule" id="PRU00175"/>
    </source>
</evidence>
<proteinExistence type="inferred from homology"/>
<dbReference type="UniPathway" id="UPA00143"/>
<evidence type="ECO:0000256" key="6">
    <source>
        <dbReference type="ARBA" id="ARBA00022989"/>
    </source>
</evidence>
<feature type="non-terminal residue" evidence="12">
    <location>
        <position position="1"/>
    </location>
</feature>
<dbReference type="GO" id="GO:0008270">
    <property type="term" value="F:zinc ion binding"/>
    <property type="evidence" value="ECO:0007669"/>
    <property type="project" value="UniProtKB-KW"/>
</dbReference>
<protein>
    <recommendedName>
        <fullName evidence="11">RING-type domain-containing protein</fullName>
    </recommendedName>
</protein>
<evidence type="ECO:0000256" key="1">
    <source>
        <dbReference type="ARBA" id="ARBA00004370"/>
    </source>
</evidence>
<sequence length="102" mass="11464">LSFSNRFIIVVLLAILFFFVLVYFYLRYSSSSDPESDDIHGQATLRSLAVVTVVAKTAGECPICLKEVGEGEPVKMIAYCKHLFHAESIDKWLETKVMCPIC</sequence>
<evidence type="ECO:0000256" key="4">
    <source>
        <dbReference type="ARBA" id="ARBA00022771"/>
    </source>
</evidence>
<evidence type="ECO:0000259" key="11">
    <source>
        <dbReference type="PROSITE" id="PS50089"/>
    </source>
</evidence>
<dbReference type="SMR" id="V7AGF6"/>
<keyword evidence="7 10" id="KW-0472">Membrane</keyword>
<dbReference type="Gramene" id="ESW04677">
    <property type="protein sequence ID" value="ESW04677"/>
    <property type="gene ID" value="PHAVU_011G115800g"/>
</dbReference>
<dbReference type="SUPFAM" id="SSF57850">
    <property type="entry name" value="RING/U-box"/>
    <property type="match status" value="1"/>
</dbReference>
<dbReference type="InterPro" id="IPR013083">
    <property type="entry name" value="Znf_RING/FYVE/PHD"/>
</dbReference>
<dbReference type="GO" id="GO:0016020">
    <property type="term" value="C:membrane"/>
    <property type="evidence" value="ECO:0007669"/>
    <property type="project" value="UniProtKB-SubCell"/>
</dbReference>
<dbReference type="eggNOG" id="KOG0800">
    <property type="taxonomic scope" value="Eukaryota"/>
</dbReference>
<dbReference type="EMBL" id="CM002298">
    <property type="protein sequence ID" value="ESW04677.1"/>
    <property type="molecule type" value="Genomic_DNA"/>
</dbReference>
<dbReference type="Proteomes" id="UP000000226">
    <property type="component" value="Chromosome 11"/>
</dbReference>
<keyword evidence="2 10" id="KW-0812">Transmembrane</keyword>
<dbReference type="Pfam" id="PF13639">
    <property type="entry name" value="zf-RING_2"/>
    <property type="match status" value="1"/>
</dbReference>
<dbReference type="PROSITE" id="PS50089">
    <property type="entry name" value="ZF_RING_2"/>
    <property type="match status" value="1"/>
</dbReference>
<dbReference type="GO" id="GO:0016567">
    <property type="term" value="P:protein ubiquitination"/>
    <property type="evidence" value="ECO:0007669"/>
    <property type="project" value="UniProtKB-UniPathway"/>
</dbReference>
<dbReference type="PANTHER" id="PTHR46539:SF1">
    <property type="entry name" value="E3 UBIQUITIN-PROTEIN LIGASE ATL42"/>
    <property type="match status" value="1"/>
</dbReference>
<name>V7AGF6_PHAVU</name>
<dbReference type="Gene3D" id="3.30.40.10">
    <property type="entry name" value="Zinc/RING finger domain, C3HC4 (zinc finger)"/>
    <property type="match status" value="1"/>
</dbReference>
<feature type="transmembrane region" description="Helical" evidence="10">
    <location>
        <begin position="6"/>
        <end position="26"/>
    </location>
</feature>
<evidence type="ECO:0000256" key="5">
    <source>
        <dbReference type="ARBA" id="ARBA00022833"/>
    </source>
</evidence>
<dbReference type="PANTHER" id="PTHR46539">
    <property type="entry name" value="E3 UBIQUITIN-PROTEIN LIGASE ATL42"/>
    <property type="match status" value="1"/>
</dbReference>
<dbReference type="AlphaFoldDB" id="V7AGF6"/>
<evidence type="ECO:0000256" key="3">
    <source>
        <dbReference type="ARBA" id="ARBA00022723"/>
    </source>
</evidence>
<dbReference type="OrthoDB" id="1730639at2759"/>
<keyword evidence="13" id="KW-1185">Reference proteome</keyword>
<keyword evidence="4 9" id="KW-0863">Zinc-finger</keyword>
<dbReference type="SMART" id="SM00184">
    <property type="entry name" value="RING"/>
    <property type="match status" value="1"/>
</dbReference>
<reference evidence="13" key="1">
    <citation type="journal article" date="2014" name="Nat. Genet.">
        <title>A reference genome for common bean and genome-wide analysis of dual domestications.</title>
        <authorList>
            <person name="Schmutz J."/>
            <person name="McClean P.E."/>
            <person name="Mamidi S."/>
            <person name="Wu G.A."/>
            <person name="Cannon S.B."/>
            <person name="Grimwood J."/>
            <person name="Jenkins J."/>
            <person name="Shu S."/>
            <person name="Song Q."/>
            <person name="Chavarro C."/>
            <person name="Torres-Torres M."/>
            <person name="Geffroy V."/>
            <person name="Moghaddam S.M."/>
            <person name="Gao D."/>
            <person name="Abernathy B."/>
            <person name="Barry K."/>
            <person name="Blair M."/>
            <person name="Brick M.A."/>
            <person name="Chovatia M."/>
            <person name="Gepts P."/>
            <person name="Goodstein D.M."/>
            <person name="Gonzales M."/>
            <person name="Hellsten U."/>
            <person name="Hyten D.L."/>
            <person name="Jia G."/>
            <person name="Kelly J.D."/>
            <person name="Kudrna D."/>
            <person name="Lee R."/>
            <person name="Richard M.M."/>
            <person name="Miklas P.N."/>
            <person name="Osorno J.M."/>
            <person name="Rodrigues J."/>
            <person name="Thareau V."/>
            <person name="Urrea C.A."/>
            <person name="Wang M."/>
            <person name="Yu Y."/>
            <person name="Zhang M."/>
            <person name="Wing R.A."/>
            <person name="Cregan P.B."/>
            <person name="Rokhsar D.S."/>
            <person name="Jackson S.A."/>
        </authorList>
    </citation>
    <scope>NUCLEOTIDE SEQUENCE [LARGE SCALE GENOMIC DNA]</scope>
    <source>
        <strain evidence="13">cv. G19833</strain>
    </source>
</reference>
<evidence type="ECO:0000256" key="7">
    <source>
        <dbReference type="ARBA" id="ARBA00023136"/>
    </source>
</evidence>
<keyword evidence="6 10" id="KW-1133">Transmembrane helix</keyword>
<dbReference type="InterPro" id="IPR001841">
    <property type="entry name" value="Znf_RING"/>
</dbReference>
<evidence type="ECO:0000256" key="8">
    <source>
        <dbReference type="ARBA" id="ARBA00024209"/>
    </source>
</evidence>
<accession>V7AGF6</accession>
<evidence type="ECO:0000313" key="13">
    <source>
        <dbReference type="Proteomes" id="UP000000226"/>
    </source>
</evidence>
<evidence type="ECO:0000256" key="2">
    <source>
        <dbReference type="ARBA" id="ARBA00022692"/>
    </source>
</evidence>
<dbReference type="OMA" id="FTFRYKC"/>
<keyword evidence="3" id="KW-0479">Metal-binding</keyword>
<keyword evidence="5" id="KW-0862">Zinc</keyword>
<comment type="subcellular location">
    <subcellularLocation>
        <location evidence="1">Membrane</location>
    </subcellularLocation>
</comment>
<comment type="similarity">
    <text evidence="8">Belongs to the RING-type zinc finger family. ATL subfamily.</text>
</comment>
<evidence type="ECO:0000256" key="10">
    <source>
        <dbReference type="SAM" id="Phobius"/>
    </source>
</evidence>
<feature type="domain" description="RING-type" evidence="11">
    <location>
        <begin position="61"/>
        <end position="102"/>
    </location>
</feature>